<evidence type="ECO:0000256" key="5">
    <source>
        <dbReference type="ARBA" id="ARBA00012213"/>
    </source>
</evidence>
<evidence type="ECO:0000256" key="10">
    <source>
        <dbReference type="ARBA" id="ARBA00030169"/>
    </source>
</evidence>
<sequence length="218" mass="23276">MFVMNPRVQGVTPELCELYQKVCPSTIGHMTDFGFLKGLQPLARPIRFVGNAVTVRIPHMDSTAVHRALDFVQPGDVIVVDMSGDVERSCWGGMVSYAAKAKKVAGVVVVGCINDVPEILEMGLPIFSLGVSPITTRILGIEGEINTPISVCGVSVHPGDLVVADDDGVFVIHPQKAESFGKIALQKQHAEIEMKQKIDSGISLSTLSGAIEHAKTSS</sequence>
<comment type="function">
    <text evidence="8">Catalyzes the aldol cleavage of 4-hydroxy-4-methyl-2-oxoglutarate (HMG) into 2 molecules of pyruvate. Also contains a secondary oxaloacetate (OAA) decarboxylase activity due to the common pyruvate enolate transition state formed following C-C bond cleavage in the retro-aldol and decarboxylation reactions.</text>
</comment>
<dbReference type="EC" id="4.1.3.17" evidence="5"/>
<evidence type="ECO:0000256" key="7">
    <source>
        <dbReference type="ARBA" id="ARBA00016549"/>
    </source>
</evidence>
<dbReference type="InterPro" id="IPR036704">
    <property type="entry name" value="RraA/RraA-like_sf"/>
</dbReference>
<dbReference type="GO" id="GO:0047443">
    <property type="term" value="F:4-hydroxy-4-methyl-2-oxoglutarate aldolase activity"/>
    <property type="evidence" value="ECO:0007669"/>
    <property type="project" value="UniProtKB-EC"/>
</dbReference>
<protein>
    <recommendedName>
        <fullName evidence="7">Putative 4-hydroxy-4-methyl-2-oxoglutarate aldolase</fullName>
        <ecNumber evidence="6">4.1.1.112</ecNumber>
        <ecNumber evidence="5">4.1.3.17</ecNumber>
    </recommendedName>
    <alternativeName>
        <fullName evidence="11">Oxaloacetate decarboxylase</fullName>
    </alternativeName>
    <alternativeName>
        <fullName evidence="9">Regulator of ribonuclease activity homolog</fullName>
    </alternativeName>
    <alternativeName>
        <fullName evidence="10">RraA-like protein</fullName>
    </alternativeName>
</protein>
<comment type="catalytic activity">
    <reaction evidence="12">
        <text>oxaloacetate + H(+) = pyruvate + CO2</text>
        <dbReference type="Rhea" id="RHEA:15641"/>
        <dbReference type="ChEBI" id="CHEBI:15361"/>
        <dbReference type="ChEBI" id="CHEBI:15378"/>
        <dbReference type="ChEBI" id="CHEBI:16452"/>
        <dbReference type="ChEBI" id="CHEBI:16526"/>
        <dbReference type="EC" id="4.1.1.112"/>
    </reaction>
</comment>
<evidence type="ECO:0000256" key="13">
    <source>
        <dbReference type="PIRSR" id="PIRSR605493-1"/>
    </source>
</evidence>
<evidence type="ECO:0000256" key="11">
    <source>
        <dbReference type="ARBA" id="ARBA00032305"/>
    </source>
</evidence>
<comment type="cofactor">
    <cofactor evidence="13">
        <name>Mg(2+)</name>
        <dbReference type="ChEBI" id="CHEBI:18420"/>
    </cofactor>
</comment>
<keyword evidence="13" id="KW-0460">Magnesium</keyword>
<evidence type="ECO:0000256" key="6">
    <source>
        <dbReference type="ARBA" id="ARBA00012947"/>
    </source>
</evidence>
<evidence type="ECO:0000256" key="12">
    <source>
        <dbReference type="ARBA" id="ARBA00047973"/>
    </source>
</evidence>
<comment type="subunit">
    <text evidence="4">Homotrimer.</text>
</comment>
<reference evidence="14 15" key="1">
    <citation type="submission" date="2018-10" db="EMBL/GenBank/DDBJ databases">
        <title>Phylogenomics of Brevibacillus.</title>
        <authorList>
            <person name="Dunlap C."/>
        </authorList>
    </citation>
    <scope>NUCLEOTIDE SEQUENCE [LARGE SCALE GENOMIC DNA]</scope>
    <source>
        <strain evidence="14 15">JCM 15774</strain>
    </source>
</reference>
<feature type="binding site" evidence="13">
    <location>
        <position position="115"/>
    </location>
    <ligand>
        <name>Mg(2+)</name>
        <dbReference type="ChEBI" id="CHEBI:18420"/>
    </ligand>
</feature>
<dbReference type="CDD" id="cd16841">
    <property type="entry name" value="RraA_family"/>
    <property type="match status" value="1"/>
</dbReference>
<dbReference type="Pfam" id="PF03737">
    <property type="entry name" value="RraA-like"/>
    <property type="match status" value="1"/>
</dbReference>
<name>A0A3M8D4X1_9BACL</name>
<comment type="caution">
    <text evidence="14">The sequence shown here is derived from an EMBL/GenBank/DDBJ whole genome shotgun (WGS) entry which is preliminary data.</text>
</comment>
<evidence type="ECO:0000313" key="14">
    <source>
        <dbReference type="EMBL" id="RNB83144.1"/>
    </source>
</evidence>
<comment type="catalytic activity">
    <reaction evidence="1">
        <text>4-hydroxy-4-methyl-2-oxoglutarate = 2 pyruvate</text>
        <dbReference type="Rhea" id="RHEA:22748"/>
        <dbReference type="ChEBI" id="CHEBI:15361"/>
        <dbReference type="ChEBI" id="CHEBI:58276"/>
        <dbReference type="EC" id="4.1.3.17"/>
    </reaction>
</comment>
<dbReference type="Proteomes" id="UP000269573">
    <property type="component" value="Unassembled WGS sequence"/>
</dbReference>
<evidence type="ECO:0000256" key="9">
    <source>
        <dbReference type="ARBA" id="ARBA00029596"/>
    </source>
</evidence>
<evidence type="ECO:0000256" key="3">
    <source>
        <dbReference type="ARBA" id="ARBA00008621"/>
    </source>
</evidence>
<organism evidence="14 15">
    <name type="scientific">Brevibacillus nitrificans</name>
    <dbReference type="NCBI Taxonomy" id="651560"/>
    <lineage>
        <taxon>Bacteria</taxon>
        <taxon>Bacillati</taxon>
        <taxon>Bacillota</taxon>
        <taxon>Bacilli</taxon>
        <taxon>Bacillales</taxon>
        <taxon>Paenibacillaceae</taxon>
        <taxon>Brevibacillus</taxon>
    </lineage>
</organism>
<evidence type="ECO:0000256" key="4">
    <source>
        <dbReference type="ARBA" id="ARBA00011233"/>
    </source>
</evidence>
<dbReference type="EC" id="4.1.1.112" evidence="6"/>
<comment type="cofactor">
    <cofactor evidence="2">
        <name>a divalent metal cation</name>
        <dbReference type="ChEBI" id="CHEBI:60240"/>
    </cofactor>
</comment>
<keyword evidence="13" id="KW-0479">Metal-binding</keyword>
<gene>
    <name evidence="14" type="ORF">EDM59_19085</name>
</gene>
<dbReference type="RefSeq" id="WP_122925071.1">
    <property type="nucleotide sequence ID" value="NZ_RHHU01000011.1"/>
</dbReference>
<evidence type="ECO:0000256" key="2">
    <source>
        <dbReference type="ARBA" id="ARBA00001968"/>
    </source>
</evidence>
<evidence type="ECO:0000256" key="8">
    <source>
        <dbReference type="ARBA" id="ARBA00025046"/>
    </source>
</evidence>
<dbReference type="GO" id="GO:0008948">
    <property type="term" value="F:oxaloacetate decarboxylase activity"/>
    <property type="evidence" value="ECO:0007669"/>
    <property type="project" value="UniProtKB-EC"/>
</dbReference>
<dbReference type="EMBL" id="RHHU01000011">
    <property type="protein sequence ID" value="RNB83144.1"/>
    <property type="molecule type" value="Genomic_DNA"/>
</dbReference>
<accession>A0A3M8D4X1</accession>
<proteinExistence type="inferred from homology"/>
<dbReference type="SUPFAM" id="SSF89562">
    <property type="entry name" value="RraA-like"/>
    <property type="match status" value="1"/>
</dbReference>
<dbReference type="Gene3D" id="3.50.30.40">
    <property type="entry name" value="Ribonuclease E inhibitor RraA/RraA-like"/>
    <property type="match status" value="1"/>
</dbReference>
<dbReference type="PANTHER" id="PTHR33254">
    <property type="entry name" value="4-HYDROXY-4-METHYL-2-OXOGLUTARATE ALDOLASE 3-RELATED"/>
    <property type="match status" value="1"/>
</dbReference>
<evidence type="ECO:0000313" key="15">
    <source>
        <dbReference type="Proteomes" id="UP000269573"/>
    </source>
</evidence>
<keyword evidence="15" id="KW-1185">Reference proteome</keyword>
<dbReference type="AlphaFoldDB" id="A0A3M8D4X1"/>
<dbReference type="GO" id="GO:0046872">
    <property type="term" value="F:metal ion binding"/>
    <property type="evidence" value="ECO:0007669"/>
    <property type="project" value="UniProtKB-KW"/>
</dbReference>
<dbReference type="InterPro" id="IPR005493">
    <property type="entry name" value="RraA/RraA-like"/>
</dbReference>
<comment type="similarity">
    <text evidence="3">Belongs to the class II aldolase/RraA-like family.</text>
</comment>
<evidence type="ECO:0000256" key="1">
    <source>
        <dbReference type="ARBA" id="ARBA00001342"/>
    </source>
</evidence>
<dbReference type="PANTHER" id="PTHR33254:SF4">
    <property type="entry name" value="4-HYDROXY-4-METHYL-2-OXOGLUTARATE ALDOLASE 3-RELATED"/>
    <property type="match status" value="1"/>
</dbReference>
<feature type="binding site" evidence="13">
    <location>
        <begin position="92"/>
        <end position="95"/>
    </location>
    <ligand>
        <name>substrate</name>
    </ligand>
</feature>